<feature type="chain" id="PRO_5008258651" evidence="2">
    <location>
        <begin position="25"/>
        <end position="115"/>
    </location>
</feature>
<dbReference type="InterPro" id="IPR028096">
    <property type="entry name" value="EfeO_Cupredoxin"/>
</dbReference>
<accession>A0A193G610</accession>
<keyword evidence="6" id="KW-1185">Reference proteome</keyword>
<dbReference type="SUPFAM" id="SSF49503">
    <property type="entry name" value="Cupredoxins"/>
    <property type="match status" value="1"/>
</dbReference>
<feature type="domain" description="EfeO-type cupredoxin-like" evidence="3">
    <location>
        <begin position="11"/>
        <end position="111"/>
    </location>
</feature>
<dbReference type="AlphaFoldDB" id="A0A193G610"/>
<gene>
    <name evidence="4" type="ORF">BAU06_18205</name>
    <name evidence="5" type="ORF">BAU08_18430</name>
</gene>
<keyword evidence="2" id="KW-0732">Signal</keyword>
<dbReference type="Proteomes" id="UP000092213">
    <property type="component" value="Chromosome"/>
</dbReference>
<feature type="signal peptide" evidence="2">
    <location>
        <begin position="1"/>
        <end position="24"/>
    </location>
</feature>
<dbReference type="KEGG" id="bbro:BAU06_18205"/>
<comment type="subcellular location">
    <subcellularLocation>
        <location evidence="1">Periplasm</location>
    </subcellularLocation>
</comment>
<sequence length="115" mass="12773">MRRARAWLPALALALLFAGGAARADELPTFQLTFKADGTFEPARLEVPAGRFKIELSNESNEPVEFESIPLRKEKVLGPGVKSFVVITISRPGEYPFFDDFHQDVKGTLVVKPKD</sequence>
<evidence type="ECO:0000256" key="2">
    <source>
        <dbReference type="SAM" id="SignalP"/>
    </source>
</evidence>
<dbReference type="STRING" id="463025.BAU08_18430"/>
<dbReference type="EMBL" id="CP016171">
    <property type="protein sequence ID" value="ANN74901.1"/>
    <property type="molecule type" value="Genomic_DNA"/>
</dbReference>
<keyword evidence="5" id="KW-0449">Lipoprotein</keyword>
<evidence type="ECO:0000313" key="7">
    <source>
        <dbReference type="Proteomes" id="UP000092213"/>
    </source>
</evidence>
<evidence type="ECO:0000313" key="4">
    <source>
        <dbReference type="EMBL" id="ANN69760.1"/>
    </source>
</evidence>
<dbReference type="GO" id="GO:0042597">
    <property type="term" value="C:periplasmic space"/>
    <property type="evidence" value="ECO:0007669"/>
    <property type="project" value="UniProtKB-SubCell"/>
</dbReference>
<dbReference type="Gene3D" id="2.60.40.420">
    <property type="entry name" value="Cupredoxins - blue copper proteins"/>
    <property type="match status" value="1"/>
</dbReference>
<dbReference type="Pfam" id="PF13473">
    <property type="entry name" value="Cupredoxin_1"/>
    <property type="match status" value="1"/>
</dbReference>
<dbReference type="InterPro" id="IPR008972">
    <property type="entry name" value="Cupredoxin"/>
</dbReference>
<protein>
    <submittedName>
        <fullName evidence="5">Periplasmic lipoprotein involved in iron transport</fullName>
    </submittedName>
</protein>
<evidence type="ECO:0000313" key="5">
    <source>
        <dbReference type="EMBL" id="ANN74901.1"/>
    </source>
</evidence>
<dbReference type="Proteomes" id="UP000091897">
    <property type="component" value="Chromosome"/>
</dbReference>
<evidence type="ECO:0000259" key="3">
    <source>
        <dbReference type="Pfam" id="PF13473"/>
    </source>
</evidence>
<dbReference type="EMBL" id="CP016170">
    <property type="protein sequence ID" value="ANN69760.1"/>
    <property type="molecule type" value="Genomic_DNA"/>
</dbReference>
<evidence type="ECO:0000313" key="6">
    <source>
        <dbReference type="Proteomes" id="UP000091897"/>
    </source>
</evidence>
<evidence type="ECO:0000256" key="1">
    <source>
        <dbReference type="ARBA" id="ARBA00004418"/>
    </source>
</evidence>
<proteinExistence type="predicted"/>
<organism evidence="5 7">
    <name type="scientific">Bordetella bronchialis</name>
    <dbReference type="NCBI Taxonomy" id="463025"/>
    <lineage>
        <taxon>Bacteria</taxon>
        <taxon>Pseudomonadati</taxon>
        <taxon>Pseudomonadota</taxon>
        <taxon>Betaproteobacteria</taxon>
        <taxon>Burkholderiales</taxon>
        <taxon>Alcaligenaceae</taxon>
        <taxon>Bordetella</taxon>
    </lineage>
</organism>
<name>A0A193G610_9BORD</name>
<reference evidence="6 7" key="1">
    <citation type="submission" date="2016-06" db="EMBL/GenBank/DDBJ databases">
        <title>Complete genome sequences of Bordetella bronchialis and Bordetella flabilis.</title>
        <authorList>
            <person name="LiPuma J.J."/>
            <person name="Spilker T."/>
        </authorList>
    </citation>
    <scope>NUCLEOTIDE SEQUENCE [LARGE SCALE GENOMIC DNA]</scope>
    <source>
        <strain evidence="5 7">AU17976</strain>
        <strain evidence="4 6">AU3182</strain>
    </source>
</reference>
<dbReference type="OrthoDB" id="5958460at2"/>